<proteinExistence type="predicted"/>
<evidence type="ECO:0000313" key="2">
    <source>
        <dbReference type="Proteomes" id="UP001374535"/>
    </source>
</evidence>
<dbReference type="EMBL" id="CP144690">
    <property type="protein sequence ID" value="WVY89884.1"/>
    <property type="molecule type" value="Genomic_DNA"/>
</dbReference>
<accession>A0AAQ3MF73</accession>
<gene>
    <name evidence="1" type="ORF">V8G54_035398</name>
</gene>
<name>A0AAQ3MF73_VIGMU</name>
<organism evidence="1 2">
    <name type="scientific">Vigna mungo</name>
    <name type="common">Black gram</name>
    <name type="synonym">Phaseolus mungo</name>
    <dbReference type="NCBI Taxonomy" id="3915"/>
    <lineage>
        <taxon>Eukaryota</taxon>
        <taxon>Viridiplantae</taxon>
        <taxon>Streptophyta</taxon>
        <taxon>Embryophyta</taxon>
        <taxon>Tracheophyta</taxon>
        <taxon>Spermatophyta</taxon>
        <taxon>Magnoliopsida</taxon>
        <taxon>eudicotyledons</taxon>
        <taxon>Gunneridae</taxon>
        <taxon>Pentapetalae</taxon>
        <taxon>rosids</taxon>
        <taxon>fabids</taxon>
        <taxon>Fabales</taxon>
        <taxon>Fabaceae</taxon>
        <taxon>Papilionoideae</taxon>
        <taxon>50 kb inversion clade</taxon>
        <taxon>NPAAA clade</taxon>
        <taxon>indigoferoid/millettioid clade</taxon>
        <taxon>Phaseoleae</taxon>
        <taxon>Vigna</taxon>
    </lineage>
</organism>
<keyword evidence="2" id="KW-1185">Reference proteome</keyword>
<sequence>MNQTKGPYPSSKGTRDLSSCRHLVLLLSAPTLPLAGHPLYPPTSPLGQCKPTNQFPSISLPNRKRVITSLTPLTPSPSFYFHPLPLYIYIRQHFPLSQQFTNNISLLS</sequence>
<protein>
    <submittedName>
        <fullName evidence="1">Uncharacterized protein</fullName>
    </submittedName>
</protein>
<dbReference type="Proteomes" id="UP001374535">
    <property type="component" value="Chromosome 11"/>
</dbReference>
<reference evidence="1 2" key="1">
    <citation type="journal article" date="2023" name="Life. Sci Alliance">
        <title>Evolutionary insights into 3D genome organization and epigenetic landscape of Vigna mungo.</title>
        <authorList>
            <person name="Junaid A."/>
            <person name="Singh B."/>
            <person name="Bhatia S."/>
        </authorList>
    </citation>
    <scope>NUCLEOTIDE SEQUENCE [LARGE SCALE GENOMIC DNA]</scope>
    <source>
        <strain evidence="1">Urdbean</strain>
    </source>
</reference>
<evidence type="ECO:0000313" key="1">
    <source>
        <dbReference type="EMBL" id="WVY89884.1"/>
    </source>
</evidence>
<dbReference type="AlphaFoldDB" id="A0AAQ3MF73"/>